<dbReference type="Pfam" id="PF16925">
    <property type="entry name" value="TetR_C_13"/>
    <property type="match status" value="1"/>
</dbReference>
<dbReference type="InterPro" id="IPR009057">
    <property type="entry name" value="Homeodomain-like_sf"/>
</dbReference>
<dbReference type="SUPFAM" id="SSF46689">
    <property type="entry name" value="Homeodomain-like"/>
    <property type="match status" value="1"/>
</dbReference>
<keyword evidence="1" id="KW-0805">Transcription regulation</keyword>
<keyword evidence="2 4" id="KW-0238">DNA-binding</keyword>
<dbReference type="PROSITE" id="PS50977">
    <property type="entry name" value="HTH_TETR_2"/>
    <property type="match status" value="1"/>
</dbReference>
<evidence type="ECO:0000256" key="2">
    <source>
        <dbReference type="ARBA" id="ARBA00023125"/>
    </source>
</evidence>
<evidence type="ECO:0000259" key="5">
    <source>
        <dbReference type="PROSITE" id="PS50977"/>
    </source>
</evidence>
<accession>A0ABV9DTV1</accession>
<dbReference type="InterPro" id="IPR036271">
    <property type="entry name" value="Tet_transcr_reg_TetR-rel_C_sf"/>
</dbReference>
<protein>
    <submittedName>
        <fullName evidence="6">TetR/AcrR family transcriptional regulator</fullName>
    </submittedName>
</protein>
<evidence type="ECO:0000256" key="1">
    <source>
        <dbReference type="ARBA" id="ARBA00023015"/>
    </source>
</evidence>
<dbReference type="RefSeq" id="WP_378572403.1">
    <property type="nucleotide sequence ID" value="NZ_JBHSFQ010000005.1"/>
</dbReference>
<dbReference type="Pfam" id="PF00440">
    <property type="entry name" value="TetR_N"/>
    <property type="match status" value="1"/>
</dbReference>
<evidence type="ECO:0000313" key="6">
    <source>
        <dbReference type="EMBL" id="MFC4561789.1"/>
    </source>
</evidence>
<feature type="domain" description="HTH tetR-type" evidence="5">
    <location>
        <begin position="6"/>
        <end position="66"/>
    </location>
</feature>
<dbReference type="Gene3D" id="1.10.10.60">
    <property type="entry name" value="Homeodomain-like"/>
    <property type="match status" value="1"/>
</dbReference>
<gene>
    <name evidence="6" type="ORF">ACFO4E_07960</name>
</gene>
<dbReference type="InterPro" id="IPR011075">
    <property type="entry name" value="TetR_C"/>
</dbReference>
<organism evidence="6 7">
    <name type="scientific">Nocardiopsis mangrovi</name>
    <dbReference type="NCBI Taxonomy" id="1179818"/>
    <lineage>
        <taxon>Bacteria</taxon>
        <taxon>Bacillati</taxon>
        <taxon>Actinomycetota</taxon>
        <taxon>Actinomycetes</taxon>
        <taxon>Streptosporangiales</taxon>
        <taxon>Nocardiopsidaceae</taxon>
        <taxon>Nocardiopsis</taxon>
    </lineage>
</organism>
<keyword evidence="3" id="KW-0804">Transcription</keyword>
<dbReference type="Gene3D" id="1.10.357.10">
    <property type="entry name" value="Tetracycline Repressor, domain 2"/>
    <property type="match status" value="1"/>
</dbReference>
<sequence>MAGRKQFDVDTAVDQAMRVFWEHGYAEASMSRLLEATGLGRGSLYATFGGKKELFERSLRLYVATFGTAAKDAGREAGSVDPATATEGFLTTTLQRMIDPSVPGGCLISQSAAQLPDLEPSSRDLVRALLAGQRAYIETVLSDAGAPPALAAELAPFVSAVNQGLTVMHRAGATPEELRLVIRSTRDAVAART</sequence>
<dbReference type="PANTHER" id="PTHR47506:SF1">
    <property type="entry name" value="HTH-TYPE TRANSCRIPTIONAL REGULATOR YJDC"/>
    <property type="match status" value="1"/>
</dbReference>
<evidence type="ECO:0000313" key="7">
    <source>
        <dbReference type="Proteomes" id="UP001595923"/>
    </source>
</evidence>
<dbReference type="PANTHER" id="PTHR47506">
    <property type="entry name" value="TRANSCRIPTIONAL REGULATORY PROTEIN"/>
    <property type="match status" value="1"/>
</dbReference>
<dbReference type="PRINTS" id="PR00455">
    <property type="entry name" value="HTHTETR"/>
</dbReference>
<proteinExistence type="predicted"/>
<dbReference type="InterPro" id="IPR001647">
    <property type="entry name" value="HTH_TetR"/>
</dbReference>
<feature type="DNA-binding region" description="H-T-H motif" evidence="4">
    <location>
        <begin position="29"/>
        <end position="48"/>
    </location>
</feature>
<name>A0ABV9DTV1_9ACTN</name>
<comment type="caution">
    <text evidence="6">The sequence shown here is derived from an EMBL/GenBank/DDBJ whole genome shotgun (WGS) entry which is preliminary data.</text>
</comment>
<keyword evidence="7" id="KW-1185">Reference proteome</keyword>
<reference evidence="7" key="1">
    <citation type="journal article" date="2019" name="Int. J. Syst. Evol. Microbiol.">
        <title>The Global Catalogue of Microorganisms (GCM) 10K type strain sequencing project: providing services to taxonomists for standard genome sequencing and annotation.</title>
        <authorList>
            <consortium name="The Broad Institute Genomics Platform"/>
            <consortium name="The Broad Institute Genome Sequencing Center for Infectious Disease"/>
            <person name="Wu L."/>
            <person name="Ma J."/>
        </authorList>
    </citation>
    <scope>NUCLEOTIDE SEQUENCE [LARGE SCALE GENOMIC DNA]</scope>
    <source>
        <strain evidence="7">XZYJ18</strain>
    </source>
</reference>
<dbReference type="SUPFAM" id="SSF48498">
    <property type="entry name" value="Tetracyclin repressor-like, C-terminal domain"/>
    <property type="match status" value="1"/>
</dbReference>
<dbReference type="EMBL" id="JBHSFQ010000005">
    <property type="protein sequence ID" value="MFC4561789.1"/>
    <property type="molecule type" value="Genomic_DNA"/>
</dbReference>
<evidence type="ECO:0000256" key="3">
    <source>
        <dbReference type="ARBA" id="ARBA00023163"/>
    </source>
</evidence>
<evidence type="ECO:0000256" key="4">
    <source>
        <dbReference type="PROSITE-ProRule" id="PRU00335"/>
    </source>
</evidence>
<dbReference type="Proteomes" id="UP001595923">
    <property type="component" value="Unassembled WGS sequence"/>
</dbReference>